<dbReference type="SMART" id="SM00421">
    <property type="entry name" value="HTH_LUXR"/>
    <property type="match status" value="1"/>
</dbReference>
<accession>A0A1H1AI70</accession>
<feature type="domain" description="HTH luxR-type" evidence="5">
    <location>
        <begin position="62"/>
        <end position="127"/>
    </location>
</feature>
<dbReference type="GO" id="GO:0003677">
    <property type="term" value="F:DNA binding"/>
    <property type="evidence" value="ECO:0007669"/>
    <property type="project" value="UniProtKB-KW"/>
</dbReference>
<evidence type="ECO:0000259" key="5">
    <source>
        <dbReference type="PROSITE" id="PS50043"/>
    </source>
</evidence>
<organism evidence="6 7">
    <name type="scientific">Actinopolyspora saharensis</name>
    <dbReference type="NCBI Taxonomy" id="995062"/>
    <lineage>
        <taxon>Bacteria</taxon>
        <taxon>Bacillati</taxon>
        <taxon>Actinomycetota</taxon>
        <taxon>Actinomycetes</taxon>
        <taxon>Actinopolysporales</taxon>
        <taxon>Actinopolysporaceae</taxon>
        <taxon>Actinopolyspora</taxon>
    </lineage>
</organism>
<keyword evidence="3" id="KW-0804">Transcription</keyword>
<protein>
    <submittedName>
        <fullName evidence="6">Regulatory protein, luxR family</fullName>
    </submittedName>
</protein>
<evidence type="ECO:0000313" key="7">
    <source>
        <dbReference type="Proteomes" id="UP000199301"/>
    </source>
</evidence>
<dbReference type="PRINTS" id="PR00038">
    <property type="entry name" value="HTHLUXR"/>
</dbReference>
<dbReference type="RefSeq" id="WP_092522088.1">
    <property type="nucleotide sequence ID" value="NZ_FNKO01000001.1"/>
</dbReference>
<keyword evidence="1" id="KW-0805">Transcription regulation</keyword>
<dbReference type="Gene3D" id="1.10.10.10">
    <property type="entry name" value="Winged helix-like DNA-binding domain superfamily/Winged helix DNA-binding domain"/>
    <property type="match status" value="1"/>
</dbReference>
<dbReference type="STRING" id="995062.SAMN04489718_1596"/>
<dbReference type="PANTHER" id="PTHR44688">
    <property type="entry name" value="DNA-BINDING TRANSCRIPTIONAL ACTIVATOR DEVR_DOSR"/>
    <property type="match status" value="1"/>
</dbReference>
<keyword evidence="2" id="KW-0238">DNA-binding</keyword>
<evidence type="ECO:0000256" key="1">
    <source>
        <dbReference type="ARBA" id="ARBA00023015"/>
    </source>
</evidence>
<dbReference type="SUPFAM" id="SSF46894">
    <property type="entry name" value="C-terminal effector domain of the bipartite response regulators"/>
    <property type="match status" value="1"/>
</dbReference>
<dbReference type="GO" id="GO:0006355">
    <property type="term" value="P:regulation of DNA-templated transcription"/>
    <property type="evidence" value="ECO:0007669"/>
    <property type="project" value="InterPro"/>
</dbReference>
<dbReference type="CDD" id="cd06170">
    <property type="entry name" value="LuxR_C_like"/>
    <property type="match status" value="1"/>
</dbReference>
<dbReference type="AlphaFoldDB" id="A0A1H1AI70"/>
<dbReference type="PROSITE" id="PS50043">
    <property type="entry name" value="HTH_LUXR_2"/>
    <property type="match status" value="1"/>
</dbReference>
<name>A0A1H1AI70_9ACTN</name>
<feature type="region of interest" description="Disordered" evidence="4">
    <location>
        <begin position="48"/>
        <end position="67"/>
    </location>
</feature>
<sequence>MIDSYRKALDSAITAMLREAMEHSEALDHLVDQINQLVTLRVRLAETQGEDQDGDEEVVKSESSGLDRLTQREGEVLDHLVRGRSNRQIARSLAISERTVKNHLHGIFTKLGVTDRTSAAITALDESRET</sequence>
<keyword evidence="7" id="KW-1185">Reference proteome</keyword>
<dbReference type="Proteomes" id="UP000199301">
    <property type="component" value="Unassembled WGS sequence"/>
</dbReference>
<dbReference type="InterPro" id="IPR036388">
    <property type="entry name" value="WH-like_DNA-bd_sf"/>
</dbReference>
<dbReference type="PANTHER" id="PTHR44688:SF16">
    <property type="entry name" value="DNA-BINDING TRANSCRIPTIONAL ACTIVATOR DEVR_DOSR"/>
    <property type="match status" value="1"/>
</dbReference>
<evidence type="ECO:0000256" key="2">
    <source>
        <dbReference type="ARBA" id="ARBA00023125"/>
    </source>
</evidence>
<dbReference type="EMBL" id="FNKO01000001">
    <property type="protein sequence ID" value="SDQ39463.1"/>
    <property type="molecule type" value="Genomic_DNA"/>
</dbReference>
<dbReference type="Pfam" id="PF00196">
    <property type="entry name" value="GerE"/>
    <property type="match status" value="1"/>
</dbReference>
<reference evidence="7" key="1">
    <citation type="submission" date="2016-10" db="EMBL/GenBank/DDBJ databases">
        <authorList>
            <person name="Varghese N."/>
            <person name="Submissions S."/>
        </authorList>
    </citation>
    <scope>NUCLEOTIDE SEQUENCE [LARGE SCALE GENOMIC DNA]</scope>
    <source>
        <strain evidence="7">DSM 45459</strain>
    </source>
</reference>
<dbReference type="InterPro" id="IPR000792">
    <property type="entry name" value="Tscrpt_reg_LuxR_C"/>
</dbReference>
<dbReference type="OrthoDB" id="3178272at2"/>
<evidence type="ECO:0000313" key="6">
    <source>
        <dbReference type="EMBL" id="SDQ39463.1"/>
    </source>
</evidence>
<evidence type="ECO:0000256" key="3">
    <source>
        <dbReference type="ARBA" id="ARBA00023163"/>
    </source>
</evidence>
<evidence type="ECO:0000256" key="4">
    <source>
        <dbReference type="SAM" id="MobiDB-lite"/>
    </source>
</evidence>
<gene>
    <name evidence="6" type="ORF">SAMN04489718_1596</name>
</gene>
<proteinExistence type="predicted"/>
<dbReference type="InterPro" id="IPR016032">
    <property type="entry name" value="Sig_transdc_resp-reg_C-effctor"/>
</dbReference>